<dbReference type="EMBL" id="AM920436">
    <property type="protein sequence ID" value="CAP97046.1"/>
    <property type="molecule type" value="Genomic_DNA"/>
</dbReference>
<evidence type="ECO:0000313" key="1">
    <source>
        <dbReference type="EMBL" id="CAP97046.1"/>
    </source>
</evidence>
<accession>B6HLV1</accession>
<dbReference type="OMA" id="WKLRNIA"/>
<dbReference type="AlphaFoldDB" id="B6HLV1"/>
<keyword evidence="2" id="KW-1185">Reference proteome</keyword>
<proteinExistence type="predicted"/>
<dbReference type="Proteomes" id="UP000000724">
    <property type="component" value="Contig Pc00c21"/>
</dbReference>
<name>B6HLV1_PENRW</name>
<evidence type="ECO:0000313" key="2">
    <source>
        <dbReference type="Proteomes" id="UP000000724"/>
    </source>
</evidence>
<reference evidence="1 2" key="1">
    <citation type="journal article" date="2008" name="Nat. Biotechnol.">
        <title>Genome sequencing and analysis of the filamentous fungus Penicillium chrysogenum.</title>
        <authorList>
            <person name="van den Berg M.A."/>
            <person name="Albang R."/>
            <person name="Albermann K."/>
            <person name="Badger J.H."/>
            <person name="Daran J.-M."/>
            <person name="Driessen A.J.M."/>
            <person name="Garcia-Estrada C."/>
            <person name="Fedorova N.D."/>
            <person name="Harris D.M."/>
            <person name="Heijne W.H.M."/>
            <person name="Joardar V.S."/>
            <person name="Kiel J.A.K.W."/>
            <person name="Kovalchuk A."/>
            <person name="Martin J.F."/>
            <person name="Nierman W.C."/>
            <person name="Nijland J.G."/>
            <person name="Pronk J.T."/>
            <person name="Roubos J.A."/>
            <person name="van der Klei I.J."/>
            <person name="van Peij N.N.M.E."/>
            <person name="Veenhuis M."/>
            <person name="von Doehren H."/>
            <person name="Wagner C."/>
            <person name="Wortman J.R."/>
            <person name="Bovenberg R.A.L."/>
        </authorList>
    </citation>
    <scope>NUCLEOTIDE SEQUENCE [LARGE SCALE GENOMIC DNA]</scope>
    <source>
        <strain evidence="2">ATCC 28089 / DSM 1075 / NRRL 1951 / Wisconsin 54-1255</strain>
    </source>
</reference>
<dbReference type="VEuPathDB" id="FungiDB:PCH_Pc21g21490"/>
<sequence>MTDRRSSGSINDWALVPTGAKKWSRAPYQVGSNHGALSFSATSYHEQPLKKVGFFFILIHVQHVGYYEIGVEVPLSQLRQAWKLRNIAVLIERQREIPSYHLPGKNRCPEVCSLLNIPRECPASSIEADQIGTTQTPLQYTGLRYRSDVRCLPWYYESRHPEESSLVVPVLYPGAMICSDQEDPVSARDLVEKDSEQRLTVACHCWDREFGERLNHLGDPNHLRVLQGKSRGYVMERIDETDIGLAKLTILLRLAIDS</sequence>
<protein>
    <submittedName>
        <fullName evidence="1">Uncharacterized protein</fullName>
    </submittedName>
</protein>
<organism evidence="1 2">
    <name type="scientific">Penicillium rubens (strain ATCC 28089 / DSM 1075 / NRRL 1951 / Wisconsin 54-1255)</name>
    <name type="common">Penicillium chrysogenum</name>
    <dbReference type="NCBI Taxonomy" id="500485"/>
    <lineage>
        <taxon>Eukaryota</taxon>
        <taxon>Fungi</taxon>
        <taxon>Dikarya</taxon>
        <taxon>Ascomycota</taxon>
        <taxon>Pezizomycotina</taxon>
        <taxon>Eurotiomycetes</taxon>
        <taxon>Eurotiomycetidae</taxon>
        <taxon>Eurotiales</taxon>
        <taxon>Aspergillaceae</taxon>
        <taxon>Penicillium</taxon>
        <taxon>Penicillium chrysogenum species complex</taxon>
    </lineage>
</organism>
<dbReference type="HOGENOM" id="CLU_1078087_0_0_1"/>
<gene>
    <name evidence="1" type="ORF">Pc21g21490</name>
    <name evidence="1" type="ORF">PCH_Pc21g21490</name>
</gene>